<reference evidence="4" key="1">
    <citation type="submission" date="2020-12" db="EMBL/GenBank/DDBJ databases">
        <authorList>
            <person name="Iha C."/>
        </authorList>
    </citation>
    <scope>NUCLEOTIDE SEQUENCE</scope>
</reference>
<keyword evidence="3" id="KW-0472">Membrane</keyword>
<dbReference type="GO" id="GO:0005783">
    <property type="term" value="C:endoplasmic reticulum"/>
    <property type="evidence" value="ECO:0007669"/>
    <property type="project" value="TreeGrafter"/>
</dbReference>
<feature type="compositionally biased region" description="Basic and acidic residues" evidence="2">
    <location>
        <begin position="304"/>
        <end position="316"/>
    </location>
</feature>
<feature type="region of interest" description="Disordered" evidence="2">
    <location>
        <begin position="361"/>
        <end position="396"/>
    </location>
</feature>
<keyword evidence="5" id="KW-1185">Reference proteome</keyword>
<dbReference type="GO" id="GO:0031201">
    <property type="term" value="C:SNARE complex"/>
    <property type="evidence" value="ECO:0007669"/>
    <property type="project" value="TreeGrafter"/>
</dbReference>
<dbReference type="PANTHER" id="PTHR12825:SF0">
    <property type="entry name" value="VESICLE TRANSPORT PROTEIN SEC20"/>
    <property type="match status" value="1"/>
</dbReference>
<accession>A0A8S1IXY2</accession>
<evidence type="ECO:0000256" key="2">
    <source>
        <dbReference type="SAM" id="MobiDB-lite"/>
    </source>
</evidence>
<dbReference type="PANTHER" id="PTHR12825">
    <property type="entry name" value="BNIP1-RELATED"/>
    <property type="match status" value="1"/>
</dbReference>
<protein>
    <submittedName>
        <fullName evidence="4">Uncharacterized protein</fullName>
    </submittedName>
</protein>
<gene>
    <name evidence="4" type="ORF">OSTQU699_LOCUS5388</name>
</gene>
<feature type="region of interest" description="Disordered" evidence="2">
    <location>
        <begin position="265"/>
        <end position="328"/>
    </location>
</feature>
<comment type="caution">
    <text evidence="4">The sequence shown here is derived from an EMBL/GenBank/DDBJ whole genome shotgun (WGS) entry which is preliminary data.</text>
</comment>
<feature type="compositionally biased region" description="Basic and acidic residues" evidence="2">
    <location>
        <begin position="511"/>
        <end position="532"/>
    </location>
</feature>
<dbReference type="GO" id="GO:0005484">
    <property type="term" value="F:SNAP receptor activity"/>
    <property type="evidence" value="ECO:0007669"/>
    <property type="project" value="InterPro"/>
</dbReference>
<proteinExistence type="predicted"/>
<feature type="coiled-coil region" evidence="1">
    <location>
        <begin position="4"/>
        <end position="31"/>
    </location>
</feature>
<dbReference type="EMBL" id="CAJHUC010001158">
    <property type="protein sequence ID" value="CAD7700029.1"/>
    <property type="molecule type" value="Genomic_DNA"/>
</dbReference>
<evidence type="ECO:0000313" key="5">
    <source>
        <dbReference type="Proteomes" id="UP000708148"/>
    </source>
</evidence>
<feature type="transmembrane region" description="Helical" evidence="3">
    <location>
        <begin position="207"/>
        <end position="227"/>
    </location>
</feature>
<dbReference type="InterPro" id="IPR005606">
    <property type="entry name" value="Sec20"/>
</dbReference>
<name>A0A8S1IXY2_9CHLO</name>
<keyword evidence="3" id="KW-0812">Transmembrane</keyword>
<evidence type="ECO:0000313" key="4">
    <source>
        <dbReference type="EMBL" id="CAD7700029.1"/>
    </source>
</evidence>
<evidence type="ECO:0000256" key="1">
    <source>
        <dbReference type="SAM" id="Coils"/>
    </source>
</evidence>
<sequence>MAQAAAAGKEAARLQARLASLQRDASTLIDSLAYLRASDEEGDSEGLSGRVEQDLEGMLDCLRELELCADGQETEEGSAQVALWLKEHNTKYERLCLSFEATISQAQKKSRAAWSQRKALLGLGESDTVSQTVRNKQDADGSAQDTTESLGHKMEPMASQVDHKGSSLEVIDARTGDQPKVQRELQSHRGLLTKSKSIPSHGVLEKLVLWGAGLLLTIAALYFVTLYNQNRVLGLTPGLEGGQVTNPVWYVLSAISHLPLQLGSSVAQNRTPEDMKTPRHRTERPLSGPESTDKGTSGTTSKPDMAEHPRIDERKNNVGLSWGSGLHGVQNQTRQDLDMHAPKSNGMQRSEPAWEAADSLVAGHKSARDPLPGTAGAAINDASGGVGDSAAPQNENENEFRIGREPEVDWKKTDTATMGKGRISEGAYVLSGVSHEGHVLLVGAAAGDQNSKDGPKIPVRTASRIPAGGTCSQPSTTDCAEEVRPSAQMSQHGSAGLDSVEQHEGVPLVDGDGKYDDKTKPRTERDPPRPEKNVLNSCSGHGVQGAKIASTQGVADAMEAAAQLEDTVGFAAYNDLDVQLKADEAGRKCDEL</sequence>
<feature type="region of interest" description="Disordered" evidence="2">
    <location>
        <begin position="130"/>
        <end position="153"/>
    </location>
</feature>
<dbReference type="GO" id="GO:0006890">
    <property type="term" value="P:retrograde vesicle-mediated transport, Golgi to endoplasmic reticulum"/>
    <property type="evidence" value="ECO:0007669"/>
    <property type="project" value="InterPro"/>
</dbReference>
<dbReference type="Proteomes" id="UP000708148">
    <property type="component" value="Unassembled WGS sequence"/>
</dbReference>
<organism evidence="4 5">
    <name type="scientific">Ostreobium quekettii</name>
    <dbReference type="NCBI Taxonomy" id="121088"/>
    <lineage>
        <taxon>Eukaryota</taxon>
        <taxon>Viridiplantae</taxon>
        <taxon>Chlorophyta</taxon>
        <taxon>core chlorophytes</taxon>
        <taxon>Ulvophyceae</taxon>
        <taxon>TCBD clade</taxon>
        <taxon>Bryopsidales</taxon>
        <taxon>Ostreobineae</taxon>
        <taxon>Ostreobiaceae</taxon>
        <taxon>Ostreobium</taxon>
    </lineage>
</organism>
<feature type="region of interest" description="Disordered" evidence="2">
    <location>
        <begin position="447"/>
        <end position="543"/>
    </location>
</feature>
<keyword evidence="3" id="KW-1133">Transmembrane helix</keyword>
<keyword evidence="1" id="KW-0175">Coiled coil</keyword>
<evidence type="ECO:0000256" key="3">
    <source>
        <dbReference type="SAM" id="Phobius"/>
    </source>
</evidence>
<dbReference type="AlphaFoldDB" id="A0A8S1IXY2"/>